<protein>
    <submittedName>
        <fullName evidence="1">Uncharacterized protein</fullName>
    </submittedName>
</protein>
<dbReference type="EMBL" id="JAHYQA010000006">
    <property type="protein sequence ID" value="MCE9238024.1"/>
    <property type="molecule type" value="Genomic_DNA"/>
</dbReference>
<dbReference type="Proteomes" id="UP001200544">
    <property type="component" value="Unassembled WGS sequence"/>
</dbReference>
<organism evidence="1 2">
    <name type="scientific">Bacteroides thetaiotaomicron</name>
    <dbReference type="NCBI Taxonomy" id="818"/>
    <lineage>
        <taxon>Bacteria</taxon>
        <taxon>Pseudomonadati</taxon>
        <taxon>Bacteroidota</taxon>
        <taxon>Bacteroidia</taxon>
        <taxon>Bacteroidales</taxon>
        <taxon>Bacteroidaceae</taxon>
        <taxon>Bacteroides</taxon>
    </lineage>
</organism>
<sequence>MSRYDKKQGLDGIATLTNNPLALINTRKQKLVYDIEHPRCKRCGKELYIPKPPKNLFESWGIMAWTAFVKQYIKHNGWYELENLNRNIVCGDCLKSDDVPNTIMLNSYDKWIEEYNKWKESL</sequence>
<evidence type="ECO:0000313" key="1">
    <source>
        <dbReference type="EMBL" id="MCE9238024.1"/>
    </source>
</evidence>
<dbReference type="AlphaFoldDB" id="A0AAW4Z8C7"/>
<name>A0AAW4Z8C7_BACT4</name>
<dbReference type="RefSeq" id="WP_234128811.1">
    <property type="nucleotide sequence ID" value="NZ_JAHYQA010000006.1"/>
</dbReference>
<reference evidence="1" key="1">
    <citation type="submission" date="2021-07" db="EMBL/GenBank/DDBJ databases">
        <title>Comparative genomics of Bacteroides fragilis group isolates reveals species-dependent resistance mechanisms and validates clinical tools for resistance prediction.</title>
        <authorList>
            <person name="Wallace M.J."/>
            <person name="Jean S."/>
            <person name="Wallace M.A."/>
            <person name="Carey-Ann B.D."/>
            <person name="Dantas G."/>
        </authorList>
    </citation>
    <scope>NUCLEOTIDE SEQUENCE</scope>
    <source>
        <strain evidence="1">BJH_160</strain>
    </source>
</reference>
<evidence type="ECO:0000313" key="2">
    <source>
        <dbReference type="Proteomes" id="UP001200544"/>
    </source>
</evidence>
<proteinExistence type="predicted"/>
<comment type="caution">
    <text evidence="1">The sequence shown here is derived from an EMBL/GenBank/DDBJ whole genome shotgun (WGS) entry which is preliminary data.</text>
</comment>
<gene>
    <name evidence="1" type="ORF">K0H07_12815</name>
</gene>
<accession>A0AAW4Z8C7</accession>